<feature type="signal peptide" evidence="1">
    <location>
        <begin position="1"/>
        <end position="32"/>
    </location>
</feature>
<dbReference type="EMBL" id="FMHW01000002">
    <property type="protein sequence ID" value="SCL34495.1"/>
    <property type="molecule type" value="Genomic_DNA"/>
</dbReference>
<dbReference type="OrthoDB" id="1099523at2"/>
<organism evidence="2 3">
    <name type="scientific">Micromonospora pallida</name>
    <dbReference type="NCBI Taxonomy" id="145854"/>
    <lineage>
        <taxon>Bacteria</taxon>
        <taxon>Bacillati</taxon>
        <taxon>Actinomycetota</taxon>
        <taxon>Actinomycetes</taxon>
        <taxon>Micromonosporales</taxon>
        <taxon>Micromonosporaceae</taxon>
        <taxon>Micromonospora</taxon>
    </lineage>
</organism>
<keyword evidence="3" id="KW-1185">Reference proteome</keyword>
<evidence type="ECO:0000256" key="1">
    <source>
        <dbReference type="SAM" id="SignalP"/>
    </source>
</evidence>
<dbReference type="STRING" id="145854.GA0074692_3846"/>
<sequence>MSTSFRKSLAVLAACVVSAACLVVIGSSPAYAHSQRRAITSGCGPNYALLDGGLREVKTQAGEVWGEVMMTYNATKDIFCVVTRKIAFHGEPTRVIAGIFHDSEGVVFKDRARANHLASVKLPAGGYCARYYGYVFDPDGNSAFGGPNPTEPFICP</sequence>
<feature type="chain" id="PRO_5008746315" evidence="1">
    <location>
        <begin position="33"/>
        <end position="156"/>
    </location>
</feature>
<accession>A0A1C6SZI0</accession>
<evidence type="ECO:0000313" key="2">
    <source>
        <dbReference type="EMBL" id="SCL34495.1"/>
    </source>
</evidence>
<dbReference type="PROSITE" id="PS51257">
    <property type="entry name" value="PROKAR_LIPOPROTEIN"/>
    <property type="match status" value="1"/>
</dbReference>
<reference evidence="3" key="1">
    <citation type="submission" date="2016-06" db="EMBL/GenBank/DDBJ databases">
        <authorList>
            <person name="Varghese N."/>
            <person name="Submissions Spin"/>
        </authorList>
    </citation>
    <scope>NUCLEOTIDE SEQUENCE [LARGE SCALE GENOMIC DNA]</scope>
    <source>
        <strain evidence="3">DSM 43817</strain>
    </source>
</reference>
<keyword evidence="1" id="KW-0732">Signal</keyword>
<dbReference type="AlphaFoldDB" id="A0A1C6SZI0"/>
<dbReference type="RefSeq" id="WP_141725329.1">
    <property type="nucleotide sequence ID" value="NZ_FMHW01000002.1"/>
</dbReference>
<evidence type="ECO:0000313" key="3">
    <source>
        <dbReference type="Proteomes" id="UP000198959"/>
    </source>
</evidence>
<proteinExistence type="predicted"/>
<dbReference type="Proteomes" id="UP000198959">
    <property type="component" value="Unassembled WGS sequence"/>
</dbReference>
<protein>
    <submittedName>
        <fullName evidence="2">Uncharacterized protein</fullName>
    </submittedName>
</protein>
<name>A0A1C6SZI0_9ACTN</name>
<gene>
    <name evidence="2" type="ORF">GA0074692_3846</name>
</gene>